<sequence>MDSLTGSSAEGTLRCATPSIGSPARGARGIPFSKEVMAGDLPPNFHTIAIAEYDGPTEP</sequence>
<dbReference type="EMBL" id="JACGWJ010000965">
    <property type="protein sequence ID" value="KAL0286298.1"/>
    <property type="molecule type" value="Genomic_DNA"/>
</dbReference>
<feature type="compositionally biased region" description="Polar residues" evidence="1">
    <location>
        <begin position="1"/>
        <end position="10"/>
    </location>
</feature>
<evidence type="ECO:0000313" key="2">
    <source>
        <dbReference type="EMBL" id="KAL0286298.1"/>
    </source>
</evidence>
<proteinExistence type="predicted"/>
<reference evidence="2" key="1">
    <citation type="submission" date="2020-06" db="EMBL/GenBank/DDBJ databases">
        <authorList>
            <person name="Li T."/>
            <person name="Hu X."/>
            <person name="Zhang T."/>
            <person name="Song X."/>
            <person name="Zhang H."/>
            <person name="Dai N."/>
            <person name="Sheng W."/>
            <person name="Hou X."/>
            <person name="Wei L."/>
        </authorList>
    </citation>
    <scope>NUCLEOTIDE SEQUENCE</scope>
    <source>
        <strain evidence="2">G02</strain>
        <tissue evidence="2">Leaf</tissue>
    </source>
</reference>
<gene>
    <name evidence="2" type="ORF">Sradi_7152500</name>
</gene>
<protein>
    <submittedName>
        <fullName evidence="2">Uncharacterized protein</fullName>
    </submittedName>
</protein>
<organism evidence="2">
    <name type="scientific">Sesamum radiatum</name>
    <name type="common">Black benniseed</name>
    <dbReference type="NCBI Taxonomy" id="300843"/>
    <lineage>
        <taxon>Eukaryota</taxon>
        <taxon>Viridiplantae</taxon>
        <taxon>Streptophyta</taxon>
        <taxon>Embryophyta</taxon>
        <taxon>Tracheophyta</taxon>
        <taxon>Spermatophyta</taxon>
        <taxon>Magnoliopsida</taxon>
        <taxon>eudicotyledons</taxon>
        <taxon>Gunneridae</taxon>
        <taxon>Pentapetalae</taxon>
        <taxon>asterids</taxon>
        <taxon>lamiids</taxon>
        <taxon>Lamiales</taxon>
        <taxon>Pedaliaceae</taxon>
        <taxon>Sesamum</taxon>
    </lineage>
</organism>
<reference evidence="2" key="2">
    <citation type="journal article" date="2024" name="Plant">
        <title>Genomic evolution and insights into agronomic trait innovations of Sesamum species.</title>
        <authorList>
            <person name="Miao H."/>
            <person name="Wang L."/>
            <person name="Qu L."/>
            <person name="Liu H."/>
            <person name="Sun Y."/>
            <person name="Le M."/>
            <person name="Wang Q."/>
            <person name="Wei S."/>
            <person name="Zheng Y."/>
            <person name="Lin W."/>
            <person name="Duan Y."/>
            <person name="Cao H."/>
            <person name="Xiong S."/>
            <person name="Wang X."/>
            <person name="Wei L."/>
            <person name="Li C."/>
            <person name="Ma Q."/>
            <person name="Ju M."/>
            <person name="Zhao R."/>
            <person name="Li G."/>
            <person name="Mu C."/>
            <person name="Tian Q."/>
            <person name="Mei H."/>
            <person name="Zhang T."/>
            <person name="Gao T."/>
            <person name="Zhang H."/>
        </authorList>
    </citation>
    <scope>NUCLEOTIDE SEQUENCE</scope>
    <source>
        <strain evidence="2">G02</strain>
    </source>
</reference>
<feature type="region of interest" description="Disordered" evidence="1">
    <location>
        <begin position="1"/>
        <end position="27"/>
    </location>
</feature>
<dbReference type="AlphaFoldDB" id="A0AAW2IXZ4"/>
<comment type="caution">
    <text evidence="2">The sequence shown here is derived from an EMBL/GenBank/DDBJ whole genome shotgun (WGS) entry which is preliminary data.</text>
</comment>
<accession>A0AAW2IXZ4</accession>
<name>A0AAW2IXZ4_SESRA</name>
<evidence type="ECO:0000256" key="1">
    <source>
        <dbReference type="SAM" id="MobiDB-lite"/>
    </source>
</evidence>